<name>A0A8C6V2N9_9GOBI</name>
<reference evidence="1" key="1">
    <citation type="submission" date="2025-08" db="UniProtKB">
        <authorList>
            <consortium name="Ensembl"/>
        </authorList>
    </citation>
    <scope>IDENTIFICATION</scope>
</reference>
<dbReference type="Proteomes" id="UP000694523">
    <property type="component" value="Unplaced"/>
</dbReference>
<proteinExistence type="predicted"/>
<evidence type="ECO:0000313" key="1">
    <source>
        <dbReference type="Ensembl" id="ENSNMLP00000044815.1"/>
    </source>
</evidence>
<organism evidence="1 2">
    <name type="scientific">Neogobius melanostomus</name>
    <name type="common">round goby</name>
    <dbReference type="NCBI Taxonomy" id="47308"/>
    <lineage>
        <taxon>Eukaryota</taxon>
        <taxon>Metazoa</taxon>
        <taxon>Chordata</taxon>
        <taxon>Craniata</taxon>
        <taxon>Vertebrata</taxon>
        <taxon>Euteleostomi</taxon>
        <taxon>Actinopterygii</taxon>
        <taxon>Neopterygii</taxon>
        <taxon>Teleostei</taxon>
        <taxon>Neoteleostei</taxon>
        <taxon>Acanthomorphata</taxon>
        <taxon>Gobiaria</taxon>
        <taxon>Gobiiformes</taxon>
        <taxon>Gobioidei</taxon>
        <taxon>Gobiidae</taxon>
        <taxon>Benthophilinae</taxon>
        <taxon>Neogobiini</taxon>
        <taxon>Neogobius</taxon>
    </lineage>
</organism>
<dbReference type="AlphaFoldDB" id="A0A8C6V2N9"/>
<reference evidence="1" key="2">
    <citation type="submission" date="2025-09" db="UniProtKB">
        <authorList>
            <consortium name="Ensembl"/>
        </authorList>
    </citation>
    <scope>IDENTIFICATION</scope>
</reference>
<accession>A0A8C6V2N9</accession>
<dbReference type="Ensembl" id="ENSNMLT00000049741.1">
    <property type="protein sequence ID" value="ENSNMLP00000044815.1"/>
    <property type="gene ID" value="ENSNMLG00000027091.1"/>
</dbReference>
<keyword evidence="2" id="KW-1185">Reference proteome</keyword>
<sequence>MVLTGVIQNLLYNIRMGSFWLGCTALCFEPTICVCRLTWETCLSHQPLLGQYLHRLQHRNGMVVRSLCGCAVSGQVTSDKMRGK</sequence>
<evidence type="ECO:0000313" key="2">
    <source>
        <dbReference type="Proteomes" id="UP000694523"/>
    </source>
</evidence>
<protein>
    <submittedName>
        <fullName evidence="1">Uncharacterized protein</fullName>
    </submittedName>
</protein>